<dbReference type="InterPro" id="IPR034660">
    <property type="entry name" value="DinB/YfiT-like"/>
</dbReference>
<proteinExistence type="predicted"/>
<dbReference type="AlphaFoldDB" id="A0A4R2HAW8"/>
<dbReference type="Pfam" id="PF04978">
    <property type="entry name" value="MST"/>
    <property type="match status" value="1"/>
</dbReference>
<keyword evidence="2" id="KW-1185">Reference proteome</keyword>
<dbReference type="RefSeq" id="WP_132211324.1">
    <property type="nucleotide sequence ID" value="NZ_SLWN01000008.1"/>
</dbReference>
<dbReference type="Gene3D" id="1.20.120.450">
    <property type="entry name" value="dinb family like domain"/>
    <property type="match status" value="1"/>
</dbReference>
<evidence type="ECO:0000313" key="2">
    <source>
        <dbReference type="Proteomes" id="UP000294508"/>
    </source>
</evidence>
<sequence>MTEVHRPPLTADERTQLTGWLDLQRSFVRMKCAGLSEEDAHRKVLPTSPLMTMAGLVAHLRWNEYAWFQLNLLGVPDTGQTSWTEGGHPDAEMFVDDVPLARLLDEYDAECARSNETIAPLSLDVVEQGPYAAKGEAASLRYVLCHMIEETARHVGHLDIIREIVDGRTGYERMEDPA</sequence>
<dbReference type="Proteomes" id="UP000294508">
    <property type="component" value="Unassembled WGS sequence"/>
</dbReference>
<dbReference type="InterPro" id="IPR007061">
    <property type="entry name" value="MST-like"/>
</dbReference>
<dbReference type="SUPFAM" id="SSF109854">
    <property type="entry name" value="DinB/YfiT-like putative metalloenzymes"/>
    <property type="match status" value="1"/>
</dbReference>
<gene>
    <name evidence="1" type="ORF">EV652_1082</name>
</gene>
<reference evidence="1 2" key="1">
    <citation type="journal article" date="2015" name="Stand. Genomic Sci.">
        <title>Genomic Encyclopedia of Bacterial and Archaeal Type Strains, Phase III: the genomes of soil and plant-associated and newly described type strains.</title>
        <authorList>
            <person name="Whitman W.B."/>
            <person name="Woyke T."/>
            <person name="Klenk H.P."/>
            <person name="Zhou Y."/>
            <person name="Lilburn T.G."/>
            <person name="Beck B.J."/>
            <person name="De Vos P."/>
            <person name="Vandamme P."/>
            <person name="Eisen J.A."/>
            <person name="Garrity G."/>
            <person name="Hugenholtz P."/>
            <person name="Kyrpides N.C."/>
        </authorList>
    </citation>
    <scope>NUCLEOTIDE SEQUENCE [LARGE SCALE GENOMIC DNA]</scope>
    <source>
        <strain evidence="1 2">VKM Ac-2572</strain>
    </source>
</reference>
<evidence type="ECO:0000313" key="1">
    <source>
        <dbReference type="EMBL" id="TCO24471.1"/>
    </source>
</evidence>
<organism evidence="1 2">
    <name type="scientific">Kribbella steppae</name>
    <dbReference type="NCBI Taxonomy" id="2512223"/>
    <lineage>
        <taxon>Bacteria</taxon>
        <taxon>Bacillati</taxon>
        <taxon>Actinomycetota</taxon>
        <taxon>Actinomycetes</taxon>
        <taxon>Propionibacteriales</taxon>
        <taxon>Kribbellaceae</taxon>
        <taxon>Kribbella</taxon>
    </lineage>
</organism>
<comment type="caution">
    <text evidence="1">The sequence shown here is derived from an EMBL/GenBank/DDBJ whole genome shotgun (WGS) entry which is preliminary data.</text>
</comment>
<dbReference type="OrthoDB" id="4548523at2"/>
<accession>A0A4R2HAW8</accession>
<dbReference type="EMBL" id="SLWN01000008">
    <property type="protein sequence ID" value="TCO24471.1"/>
    <property type="molecule type" value="Genomic_DNA"/>
</dbReference>
<name>A0A4R2HAW8_9ACTN</name>
<protein>
    <submittedName>
        <fullName evidence="1">Uncharacterized protein DUF664</fullName>
    </submittedName>
</protein>